<organism evidence="2 3">
    <name type="scientific">Prescottella agglutinans</name>
    <dbReference type="NCBI Taxonomy" id="1644129"/>
    <lineage>
        <taxon>Bacteria</taxon>
        <taxon>Bacillati</taxon>
        <taxon>Actinomycetota</taxon>
        <taxon>Actinomycetes</taxon>
        <taxon>Mycobacteriales</taxon>
        <taxon>Nocardiaceae</taxon>
        <taxon>Prescottella</taxon>
    </lineage>
</organism>
<evidence type="ECO:0000313" key="3">
    <source>
        <dbReference type="Proteomes" id="UP001160334"/>
    </source>
</evidence>
<dbReference type="RefSeq" id="WP_280758916.1">
    <property type="nucleotide sequence ID" value="NZ_JARXVC010000002.1"/>
</dbReference>
<protein>
    <submittedName>
        <fullName evidence="2">Uncharacterized protein</fullName>
    </submittedName>
</protein>
<name>A0ABT6M6G9_9NOCA</name>
<keyword evidence="3" id="KW-1185">Reference proteome</keyword>
<feature type="compositionally biased region" description="Basic residues" evidence="1">
    <location>
        <begin position="126"/>
        <end position="139"/>
    </location>
</feature>
<sequence length="139" mass="15488">MAEQIPDGEPMHYGRDFAIAIEKGNRVGYQDSNGDIIVSAVTSIDPGPRGSQTITLDDPRPRDKTGMPKEVSPLDRLLETVRRVQATVRELALTQDEPAPDASTPQQRALPRPSHTPPVWAEQPNKQRRTKYGPTRRVK</sequence>
<evidence type="ECO:0000313" key="2">
    <source>
        <dbReference type="EMBL" id="MDH6279515.1"/>
    </source>
</evidence>
<feature type="compositionally biased region" description="Basic and acidic residues" evidence="1">
    <location>
        <begin position="57"/>
        <end position="72"/>
    </location>
</feature>
<reference evidence="2 3" key="1">
    <citation type="submission" date="2023-04" db="EMBL/GenBank/DDBJ databases">
        <title>Forest soil microbial communities from Buena Vista Peninsula, Colon Province, Panama.</title>
        <authorList>
            <person name="Bouskill N."/>
        </authorList>
    </citation>
    <scope>NUCLEOTIDE SEQUENCE [LARGE SCALE GENOMIC DNA]</scope>
    <source>
        <strain evidence="2 3">CFH S0262</strain>
    </source>
</reference>
<evidence type="ECO:0000256" key="1">
    <source>
        <dbReference type="SAM" id="MobiDB-lite"/>
    </source>
</evidence>
<accession>A0ABT6M6G9</accession>
<comment type="caution">
    <text evidence="2">The sequence shown here is derived from an EMBL/GenBank/DDBJ whole genome shotgun (WGS) entry which is preliminary data.</text>
</comment>
<feature type="region of interest" description="Disordered" evidence="1">
    <location>
        <begin position="92"/>
        <end position="139"/>
    </location>
</feature>
<gene>
    <name evidence="2" type="ORF">M2280_000724</name>
</gene>
<dbReference type="Proteomes" id="UP001160334">
    <property type="component" value="Unassembled WGS sequence"/>
</dbReference>
<feature type="region of interest" description="Disordered" evidence="1">
    <location>
        <begin position="41"/>
        <end position="72"/>
    </location>
</feature>
<proteinExistence type="predicted"/>
<dbReference type="EMBL" id="JARXVC010000002">
    <property type="protein sequence ID" value="MDH6279515.1"/>
    <property type="molecule type" value="Genomic_DNA"/>
</dbReference>